<dbReference type="Proteomes" id="UP000272781">
    <property type="component" value="Unassembled WGS sequence"/>
</dbReference>
<dbReference type="PROSITE" id="PS50887">
    <property type="entry name" value="GGDEF"/>
    <property type="match status" value="1"/>
</dbReference>
<dbReference type="RefSeq" id="WP_123351756.1">
    <property type="nucleotide sequence ID" value="NZ_CP027432.2"/>
</dbReference>
<dbReference type="PANTHER" id="PTHR33121:SF79">
    <property type="entry name" value="CYCLIC DI-GMP PHOSPHODIESTERASE PDED-RELATED"/>
    <property type="match status" value="1"/>
</dbReference>
<protein>
    <submittedName>
        <fullName evidence="5">Diguanylate cyclase (GGDEF)-like protein</fullName>
    </submittedName>
    <submittedName>
        <fullName evidence="4">EAL domain-containing protein</fullName>
    </submittedName>
</protein>
<evidence type="ECO:0000259" key="3">
    <source>
        <dbReference type="PROSITE" id="PS50887"/>
    </source>
</evidence>
<dbReference type="SUPFAM" id="SSF55073">
    <property type="entry name" value="Nucleotide cyclase"/>
    <property type="match status" value="1"/>
</dbReference>
<dbReference type="Gene3D" id="3.20.20.450">
    <property type="entry name" value="EAL domain"/>
    <property type="match status" value="1"/>
</dbReference>
<dbReference type="InterPro" id="IPR043128">
    <property type="entry name" value="Rev_trsase/Diguanyl_cyclase"/>
</dbReference>
<evidence type="ECO:0000313" key="6">
    <source>
        <dbReference type="Proteomes" id="UP000272781"/>
    </source>
</evidence>
<dbReference type="InterPro" id="IPR001633">
    <property type="entry name" value="EAL_dom"/>
</dbReference>
<dbReference type="PROSITE" id="PS50883">
    <property type="entry name" value="EAL"/>
    <property type="match status" value="1"/>
</dbReference>
<dbReference type="Proteomes" id="UP000298805">
    <property type="component" value="Chromosome"/>
</dbReference>
<proteinExistence type="predicted"/>
<dbReference type="Pfam" id="PF00990">
    <property type="entry name" value="GGDEF"/>
    <property type="match status" value="1"/>
</dbReference>
<keyword evidence="1" id="KW-0812">Transmembrane</keyword>
<dbReference type="CDD" id="cd01949">
    <property type="entry name" value="GGDEF"/>
    <property type="match status" value="1"/>
</dbReference>
<dbReference type="Gene3D" id="3.30.450.20">
    <property type="entry name" value="PAS domain"/>
    <property type="match status" value="1"/>
</dbReference>
<reference evidence="5 6" key="2">
    <citation type="submission" date="2018-11" db="EMBL/GenBank/DDBJ databases">
        <title>Genomic Encyclopedia of Type Strains, Phase IV (KMG-IV): sequencing the most valuable type-strain genomes for metagenomic binning, comparative biology and taxonomic classification.</title>
        <authorList>
            <person name="Goeker M."/>
        </authorList>
    </citation>
    <scope>NUCLEOTIDE SEQUENCE [LARGE SCALE GENOMIC DNA]</scope>
    <source>
        <strain evidence="5 6">DSM 27783</strain>
    </source>
</reference>
<dbReference type="Pfam" id="PF08269">
    <property type="entry name" value="dCache_2"/>
    <property type="match status" value="1"/>
</dbReference>
<keyword evidence="1" id="KW-0472">Membrane</keyword>
<dbReference type="PANTHER" id="PTHR33121">
    <property type="entry name" value="CYCLIC DI-GMP PHOSPHODIESTERASE PDEF"/>
    <property type="match status" value="1"/>
</dbReference>
<sequence>MKKNILLLSYLPIVIVFTISVAFFIFLYFAFEDNIDKELKLTQEKVINLEKRYLKKSVKDFKQTFSLFKISIYERTQDDLAEFLKYLIKHTDLHTLKLDGDDIIAGEIPQNVKFNYVIENNKFVILKHGECEYLVYFTNLGKKVYLAGINKKIIDSFVLEKIISYLDKINKNNPSYIALGKILTFTPDKNGNFGYLFYMPPNLKSKEGMILSVNKPDVKGNYFREEYFNCLKKGKSCFVSYYFENPKTGKVEKKVSYYSLLHEYNLSILKGIYESQIKQELKNKIDYVVRQFKNFFILSIVIYILVFIIFMFFFVPFINRTKSDLIKEYEGLISKLKNQYYYDELTHLPNRNKLFEDMEKFKGLIVFDIDNFSTINEIYGFEFGNEILKKVKEKFRAYKYFYRVGSDEFAIGYPHQINGFELKNVLNMSFEYNNIDINYEIGGSNIKERLFQTAEMAMKMAKKNKLKYLLYDEKIEKSQKEKFNKIQSLHHALKEKKVFPYYQCIVDKDGKICKYEALMRVEVDGKIISPFAFMDLIKEANIYHDFSKIMIEKVFEDSKKIDVPVSINLSFEDIVNREINELIFSLLEKQGGENIVFEVLESESIKNFDMVKEFIVKVKSYNAQIAIDDFGSGYSNFVNILDLNPDIIKIDASIIKNLNNEKYRKIVELIVEFAKNFNIKTVAEFVSDEEKFLILSYLGIDEYQGFYFCEPIELSL</sequence>
<dbReference type="CDD" id="cd01948">
    <property type="entry name" value="EAL"/>
    <property type="match status" value="1"/>
</dbReference>
<feature type="domain" description="EAL" evidence="2">
    <location>
        <begin position="482"/>
        <end position="716"/>
    </location>
</feature>
<feature type="transmembrane region" description="Helical" evidence="1">
    <location>
        <begin position="7"/>
        <end position="31"/>
    </location>
</feature>
<feature type="domain" description="GGDEF" evidence="3">
    <location>
        <begin position="360"/>
        <end position="473"/>
    </location>
</feature>
<dbReference type="Gene3D" id="3.30.70.270">
    <property type="match status" value="1"/>
</dbReference>
<dbReference type="Pfam" id="PF00563">
    <property type="entry name" value="EAL"/>
    <property type="match status" value="1"/>
</dbReference>
<evidence type="ECO:0000313" key="4">
    <source>
        <dbReference type="EMBL" id="QCI28430.1"/>
    </source>
</evidence>
<dbReference type="GO" id="GO:0071111">
    <property type="term" value="F:cyclic-guanylate-specific phosphodiesterase activity"/>
    <property type="evidence" value="ECO:0007669"/>
    <property type="project" value="InterPro"/>
</dbReference>
<dbReference type="InterPro" id="IPR035919">
    <property type="entry name" value="EAL_sf"/>
</dbReference>
<dbReference type="SMART" id="SM00052">
    <property type="entry name" value="EAL"/>
    <property type="match status" value="1"/>
</dbReference>
<organism evidence="5 6">
    <name type="scientific">Caminibacter pacificus</name>
    <dbReference type="NCBI Taxonomy" id="1424653"/>
    <lineage>
        <taxon>Bacteria</taxon>
        <taxon>Pseudomonadati</taxon>
        <taxon>Campylobacterota</taxon>
        <taxon>Epsilonproteobacteria</taxon>
        <taxon>Nautiliales</taxon>
        <taxon>Nautiliaceae</taxon>
        <taxon>Caminibacter</taxon>
    </lineage>
</organism>
<accession>A0AAJ4RDR8</accession>
<dbReference type="SMART" id="SM00267">
    <property type="entry name" value="GGDEF"/>
    <property type="match status" value="1"/>
</dbReference>
<dbReference type="InterPro" id="IPR029787">
    <property type="entry name" value="Nucleotide_cyclase"/>
</dbReference>
<reference evidence="4" key="3">
    <citation type="submission" date="2019-06" db="EMBL/GenBank/DDBJ databases">
        <title>A comparative analysis of the Nautiliaceae.</title>
        <authorList>
            <person name="Grosche A."/>
            <person name="Smedile F."/>
            <person name="Vetriani C."/>
        </authorList>
    </citation>
    <scope>NUCLEOTIDE SEQUENCE</scope>
    <source>
        <strain evidence="4">TB6</strain>
    </source>
</reference>
<keyword evidence="1" id="KW-1133">Transmembrane helix</keyword>
<dbReference type="InterPro" id="IPR000160">
    <property type="entry name" value="GGDEF_dom"/>
</dbReference>
<evidence type="ECO:0000259" key="2">
    <source>
        <dbReference type="PROSITE" id="PS50883"/>
    </source>
</evidence>
<dbReference type="EMBL" id="RJVK01000001">
    <property type="protein sequence ID" value="ROR40845.1"/>
    <property type="molecule type" value="Genomic_DNA"/>
</dbReference>
<keyword evidence="7" id="KW-1185">Reference proteome</keyword>
<dbReference type="AlphaFoldDB" id="A0AAJ4RDR8"/>
<evidence type="ECO:0000313" key="5">
    <source>
        <dbReference type="EMBL" id="ROR40845.1"/>
    </source>
</evidence>
<gene>
    <name evidence="4" type="ORF">C6V80_05500</name>
    <name evidence="5" type="ORF">EDC58_0326</name>
</gene>
<dbReference type="SUPFAM" id="SSF141868">
    <property type="entry name" value="EAL domain-like"/>
    <property type="match status" value="1"/>
</dbReference>
<name>A0AAJ4RDR8_9BACT</name>
<dbReference type="InterPro" id="IPR050706">
    <property type="entry name" value="Cyclic-di-GMP_PDE-like"/>
</dbReference>
<evidence type="ECO:0000313" key="7">
    <source>
        <dbReference type="Proteomes" id="UP000298805"/>
    </source>
</evidence>
<dbReference type="InterPro" id="IPR004010">
    <property type="entry name" value="Double_Cache_2"/>
</dbReference>
<evidence type="ECO:0000256" key="1">
    <source>
        <dbReference type="SAM" id="Phobius"/>
    </source>
</evidence>
<reference evidence="7" key="1">
    <citation type="submission" date="2018-03" db="EMBL/GenBank/DDBJ databases">
        <title>A comparative analysis of the Nautiliaceae.</title>
        <authorList>
            <person name="Grosche A."/>
            <person name="Smedile F."/>
            <person name="Vetriani C."/>
        </authorList>
    </citation>
    <scope>NUCLEOTIDE SEQUENCE [LARGE SCALE GENOMIC DNA]</scope>
    <source>
        <strain evidence="7">TB6</strain>
    </source>
</reference>
<dbReference type="EMBL" id="CP027432">
    <property type="protein sequence ID" value="QCI28430.1"/>
    <property type="molecule type" value="Genomic_DNA"/>
</dbReference>
<feature type="transmembrane region" description="Helical" evidence="1">
    <location>
        <begin position="295"/>
        <end position="318"/>
    </location>
</feature>